<dbReference type="GO" id="GO:0004519">
    <property type="term" value="F:endonuclease activity"/>
    <property type="evidence" value="ECO:0007669"/>
    <property type="project" value="UniProtKB-KW"/>
</dbReference>
<dbReference type="PANTHER" id="PTHR34039:SF1">
    <property type="entry name" value="UPF0102 PROTEIN YRAN"/>
    <property type="match status" value="1"/>
</dbReference>
<name>A0A1X7CES0_9MICC</name>
<keyword evidence="4" id="KW-0540">Nuclease</keyword>
<keyword evidence="4" id="KW-0255">Endonuclease</keyword>
<dbReference type="PANTHER" id="PTHR34039">
    <property type="entry name" value="UPF0102 PROTEIN YRAN"/>
    <property type="match status" value="1"/>
</dbReference>
<accession>A0A1X7CES0</accession>
<dbReference type="InterPro" id="IPR011335">
    <property type="entry name" value="Restrct_endonuc-II-like"/>
</dbReference>
<sequence length="171" mass="18212">MARSVVAHHSGSMTTSTSAHVPRNSGRPGTAPPDTAPPDTAPPDAPVAAHVSVGRAGEELIADLLQRSGWRILDRNWRPAVGPGAPRGELDVVAERQGTVTVFEVKTRSGGDFGHPAEAVGWEKLRRLHVLARAWAREHRAVAIPGVDVVAVHWPRGGTPRVEHIGSLGWL</sequence>
<dbReference type="Pfam" id="PF02021">
    <property type="entry name" value="UPF0102"/>
    <property type="match status" value="1"/>
</dbReference>
<evidence type="ECO:0000313" key="5">
    <source>
        <dbReference type="Proteomes" id="UP000192929"/>
    </source>
</evidence>
<dbReference type="NCBIfam" id="NF009154">
    <property type="entry name" value="PRK12497.3-3"/>
    <property type="match status" value="1"/>
</dbReference>
<dbReference type="GO" id="GO:0003676">
    <property type="term" value="F:nucleic acid binding"/>
    <property type="evidence" value="ECO:0007669"/>
    <property type="project" value="InterPro"/>
</dbReference>
<feature type="compositionally biased region" description="Pro residues" evidence="3">
    <location>
        <begin position="30"/>
        <end position="45"/>
    </location>
</feature>
<dbReference type="HAMAP" id="MF_00048">
    <property type="entry name" value="UPF0102"/>
    <property type="match status" value="1"/>
</dbReference>
<dbReference type="Gene3D" id="3.40.1350.10">
    <property type="match status" value="1"/>
</dbReference>
<gene>
    <name evidence="4" type="ORF">SAMN06296028_10311</name>
</gene>
<evidence type="ECO:0000256" key="2">
    <source>
        <dbReference type="HAMAP-Rule" id="MF_00048"/>
    </source>
</evidence>
<dbReference type="EMBL" id="FXAC01000003">
    <property type="protein sequence ID" value="SME95348.1"/>
    <property type="molecule type" value="Genomic_DNA"/>
</dbReference>
<evidence type="ECO:0000256" key="1">
    <source>
        <dbReference type="ARBA" id="ARBA00006738"/>
    </source>
</evidence>
<proteinExistence type="inferred from homology"/>
<dbReference type="InterPro" id="IPR003509">
    <property type="entry name" value="UPF0102_YraN-like"/>
</dbReference>
<keyword evidence="4" id="KW-0378">Hydrolase</keyword>
<evidence type="ECO:0000256" key="3">
    <source>
        <dbReference type="SAM" id="MobiDB-lite"/>
    </source>
</evidence>
<keyword evidence="5" id="KW-1185">Reference proteome</keyword>
<dbReference type="AlphaFoldDB" id="A0A1X7CES0"/>
<evidence type="ECO:0000313" key="4">
    <source>
        <dbReference type="EMBL" id="SME95348.1"/>
    </source>
</evidence>
<dbReference type="Proteomes" id="UP000192929">
    <property type="component" value="Unassembled WGS sequence"/>
</dbReference>
<organism evidence="4 5">
    <name type="scientific">Kocuria marina subsp. indica</name>
    <dbReference type="NCBI Taxonomy" id="1049583"/>
    <lineage>
        <taxon>Bacteria</taxon>
        <taxon>Bacillati</taxon>
        <taxon>Actinomycetota</taxon>
        <taxon>Actinomycetes</taxon>
        <taxon>Micrococcales</taxon>
        <taxon>Micrococcaceae</taxon>
        <taxon>Kocuria</taxon>
    </lineage>
</organism>
<reference evidence="5" key="1">
    <citation type="submission" date="2017-04" db="EMBL/GenBank/DDBJ databases">
        <authorList>
            <person name="Varghese N."/>
            <person name="Submissions S."/>
        </authorList>
    </citation>
    <scope>NUCLEOTIDE SEQUENCE [LARGE SCALE GENOMIC DNA]</scope>
    <source>
        <strain evidence="5">NIO-1021</strain>
    </source>
</reference>
<dbReference type="SUPFAM" id="SSF52980">
    <property type="entry name" value="Restriction endonuclease-like"/>
    <property type="match status" value="1"/>
</dbReference>
<protein>
    <recommendedName>
        <fullName evidence="2">UPF0102 protein SAMN06296028_10311</fullName>
    </recommendedName>
</protein>
<comment type="similarity">
    <text evidence="1 2">Belongs to the UPF0102 family.</text>
</comment>
<dbReference type="InterPro" id="IPR011856">
    <property type="entry name" value="tRNA_endonuc-like_dom_sf"/>
</dbReference>
<feature type="region of interest" description="Disordered" evidence="3">
    <location>
        <begin position="1"/>
        <end position="47"/>
    </location>
</feature>